<dbReference type="SUPFAM" id="SSF53474">
    <property type="entry name" value="alpha/beta-Hydrolases"/>
    <property type="match status" value="1"/>
</dbReference>
<keyword evidence="2" id="KW-0378">Hydrolase</keyword>
<dbReference type="Proteomes" id="UP000601361">
    <property type="component" value="Unassembled WGS sequence"/>
</dbReference>
<evidence type="ECO:0000313" key="3">
    <source>
        <dbReference type="Proteomes" id="UP000601361"/>
    </source>
</evidence>
<keyword evidence="3" id="KW-1185">Reference proteome</keyword>
<feature type="domain" description="Serine aminopeptidase S33" evidence="1">
    <location>
        <begin position="148"/>
        <end position="295"/>
    </location>
</feature>
<dbReference type="InterPro" id="IPR022742">
    <property type="entry name" value="Hydrolase_4"/>
</dbReference>
<evidence type="ECO:0000313" key="2">
    <source>
        <dbReference type="EMBL" id="GGG35876.1"/>
    </source>
</evidence>
<dbReference type="GO" id="GO:0016787">
    <property type="term" value="F:hydrolase activity"/>
    <property type="evidence" value="ECO:0007669"/>
    <property type="project" value="UniProtKB-KW"/>
</dbReference>
<dbReference type="PANTHER" id="PTHR43265:SF1">
    <property type="entry name" value="ESTERASE ESTD"/>
    <property type="match status" value="1"/>
</dbReference>
<proteinExistence type="predicted"/>
<comment type="caution">
    <text evidence="2">The sequence shown here is derived from an EMBL/GenBank/DDBJ whole genome shotgun (WGS) entry which is preliminary data.</text>
</comment>
<reference evidence="3" key="1">
    <citation type="journal article" date="2019" name="Int. J. Syst. Evol. Microbiol.">
        <title>The Global Catalogue of Microorganisms (GCM) 10K type strain sequencing project: providing services to taxonomists for standard genome sequencing and annotation.</title>
        <authorList>
            <consortium name="The Broad Institute Genomics Platform"/>
            <consortium name="The Broad Institute Genome Sequencing Center for Infectious Disease"/>
            <person name="Wu L."/>
            <person name="Ma J."/>
        </authorList>
    </citation>
    <scope>NUCLEOTIDE SEQUENCE [LARGE SCALE GENOMIC DNA]</scope>
    <source>
        <strain evidence="3">CGMCC 1.12990</strain>
    </source>
</reference>
<dbReference type="Pfam" id="PF12146">
    <property type="entry name" value="Hydrolase_4"/>
    <property type="match status" value="1"/>
</dbReference>
<dbReference type="PANTHER" id="PTHR43265">
    <property type="entry name" value="ESTERASE ESTD"/>
    <property type="match status" value="1"/>
</dbReference>
<evidence type="ECO:0000259" key="1">
    <source>
        <dbReference type="Pfam" id="PF12146"/>
    </source>
</evidence>
<protein>
    <submittedName>
        <fullName evidence="2">Alpha/beta hydrolase</fullName>
    </submittedName>
</protein>
<dbReference type="Gene3D" id="3.40.50.1820">
    <property type="entry name" value="alpha/beta hydrolase"/>
    <property type="match status" value="1"/>
</dbReference>
<accession>A0ABQ1WLE7</accession>
<dbReference type="InterPro" id="IPR053145">
    <property type="entry name" value="AB_hydrolase_Est10"/>
</dbReference>
<organism evidence="2 3">
    <name type="scientific">Hymenobacter glacieicola</name>
    <dbReference type="NCBI Taxonomy" id="1562124"/>
    <lineage>
        <taxon>Bacteria</taxon>
        <taxon>Pseudomonadati</taxon>
        <taxon>Bacteroidota</taxon>
        <taxon>Cytophagia</taxon>
        <taxon>Cytophagales</taxon>
        <taxon>Hymenobacteraceae</taxon>
        <taxon>Hymenobacter</taxon>
    </lineage>
</organism>
<dbReference type="InterPro" id="IPR029058">
    <property type="entry name" value="AB_hydrolase_fold"/>
</dbReference>
<gene>
    <name evidence="2" type="ORF">GCM10011378_10180</name>
</gene>
<name>A0ABQ1WLE7_9BACT</name>
<sequence>MQFVVTELASGSRFAVLNVAPQRINRIPTAVVQNGDTVIFYAEQVGCQFKGQRTEDGKHLTGLWTQPGYKAPLTLELIPPPPSAPKTFRFPPPYRIEEVTFSNQPDNLSLHGTLTIPAGPGPFPAVALLSDWGAQNQDGQYGNYKLLGGLADYLTRRGVAVLRFHDRGVGGSGGTTAAASPDDRARDAQAALLFLRTQPLLDTQHIGLIGHGEGGNIALLAAARPTPPAFVVTLAAAGLPGAEVLGTQPGLGREAAVADTVLERLVRQRAHYATTTQAQIEKMRADGANAPQIQVYLDLQRLRQKAEEKKRLDALLKQQRPLLELVRQNPDDLTARASLTNALHQQAPGLPDSVYAAGAQRLTTTWTRSYLRFYPQRELEAVQCPVLLLHGTEDFLVSSIDNLPLLEKGLKNSLVQARRLEGVNHLFQGPPTEWPMVDGKPSPVVAASALDLIRSWIQAMMPPPK</sequence>
<dbReference type="EMBL" id="BMGS01000002">
    <property type="protein sequence ID" value="GGG35876.1"/>
    <property type="molecule type" value="Genomic_DNA"/>
</dbReference>